<reference evidence="1 2" key="1">
    <citation type="journal article" date="2024" name="bioRxiv">
        <title>A reference genome for Trichogramma kaykai: A tiny desert-dwelling parasitoid wasp with competing sex-ratio distorters.</title>
        <authorList>
            <person name="Culotta J."/>
            <person name="Lindsey A.R."/>
        </authorList>
    </citation>
    <scope>NUCLEOTIDE SEQUENCE [LARGE SCALE GENOMIC DNA]</scope>
    <source>
        <strain evidence="1 2">KSX58</strain>
    </source>
</reference>
<proteinExistence type="predicted"/>
<dbReference type="EMBL" id="JBJJXI010000066">
    <property type="protein sequence ID" value="KAL3397298.1"/>
    <property type="molecule type" value="Genomic_DNA"/>
</dbReference>
<comment type="caution">
    <text evidence="1">The sequence shown here is derived from an EMBL/GenBank/DDBJ whole genome shotgun (WGS) entry which is preliminary data.</text>
</comment>
<protein>
    <recommendedName>
        <fullName evidence="3">Secreted protein</fullName>
    </recommendedName>
</protein>
<sequence>MLMLRRIAAVAAALANDARLVMRFKIGHGEPGDDNDDDDDDDYDYDYDAKQHIHIHIHILYLHAYIDTACLQRVRSIFIAGILNRKQKKKQKVRGASSEQRCCRKSQHGGSLSLLAAFS</sequence>
<evidence type="ECO:0000313" key="1">
    <source>
        <dbReference type="EMBL" id="KAL3397298.1"/>
    </source>
</evidence>
<evidence type="ECO:0000313" key="2">
    <source>
        <dbReference type="Proteomes" id="UP001627154"/>
    </source>
</evidence>
<accession>A0ABD2WW54</accession>
<dbReference type="Proteomes" id="UP001627154">
    <property type="component" value="Unassembled WGS sequence"/>
</dbReference>
<keyword evidence="2" id="KW-1185">Reference proteome</keyword>
<name>A0ABD2WW54_9HYME</name>
<dbReference type="AlphaFoldDB" id="A0ABD2WW54"/>
<evidence type="ECO:0008006" key="3">
    <source>
        <dbReference type="Google" id="ProtNLM"/>
    </source>
</evidence>
<gene>
    <name evidence="1" type="ORF">TKK_008866</name>
</gene>
<organism evidence="1 2">
    <name type="scientific">Trichogramma kaykai</name>
    <dbReference type="NCBI Taxonomy" id="54128"/>
    <lineage>
        <taxon>Eukaryota</taxon>
        <taxon>Metazoa</taxon>
        <taxon>Ecdysozoa</taxon>
        <taxon>Arthropoda</taxon>
        <taxon>Hexapoda</taxon>
        <taxon>Insecta</taxon>
        <taxon>Pterygota</taxon>
        <taxon>Neoptera</taxon>
        <taxon>Endopterygota</taxon>
        <taxon>Hymenoptera</taxon>
        <taxon>Apocrita</taxon>
        <taxon>Proctotrupomorpha</taxon>
        <taxon>Chalcidoidea</taxon>
        <taxon>Trichogrammatidae</taxon>
        <taxon>Trichogramma</taxon>
    </lineage>
</organism>